<name>A0A9E7D4C7_9FLAO</name>
<dbReference type="InterPro" id="IPR032593">
    <property type="entry name" value="DUF4907"/>
</dbReference>
<evidence type="ECO:0000313" key="3">
    <source>
        <dbReference type="Proteomes" id="UP000831290"/>
    </source>
</evidence>
<keyword evidence="3" id="KW-1185">Reference proteome</keyword>
<dbReference type="Proteomes" id="UP000831290">
    <property type="component" value="Chromosome"/>
</dbReference>
<evidence type="ECO:0000313" key="2">
    <source>
        <dbReference type="EMBL" id="UOB18774.1"/>
    </source>
</evidence>
<dbReference type="EMBL" id="CP094358">
    <property type="protein sequence ID" value="UOB18774.1"/>
    <property type="molecule type" value="Genomic_DNA"/>
</dbReference>
<feature type="transmembrane region" description="Helical" evidence="1">
    <location>
        <begin position="6"/>
        <end position="26"/>
    </location>
</feature>
<dbReference type="AlphaFoldDB" id="A0A9E7D4C7"/>
<dbReference type="RefSeq" id="WP_255845391.1">
    <property type="nucleotide sequence ID" value="NZ_CP094358.1"/>
</dbReference>
<organism evidence="2 3">
    <name type="scientific">Abyssalbus ytuae</name>
    <dbReference type="NCBI Taxonomy" id="2926907"/>
    <lineage>
        <taxon>Bacteria</taxon>
        <taxon>Pseudomonadati</taxon>
        <taxon>Bacteroidota</taxon>
        <taxon>Flavobacteriia</taxon>
        <taxon>Flavobacteriales</taxon>
        <taxon>Flavobacteriaceae</taxon>
        <taxon>Abyssalbus</taxon>
    </lineage>
</organism>
<dbReference type="Pfam" id="PF16250">
    <property type="entry name" value="DUF4907"/>
    <property type="match status" value="1"/>
</dbReference>
<gene>
    <name evidence="2" type="ORF">MQE35_05640</name>
</gene>
<sequence length="107" mass="11959">MKHKLIIPVVAISMLFVVVSGVNLILKKQDNTYKVKVFKVAEGYGYLILADSKIIIKQSFIPAINGEIPFSNPEDAKVIGNLVKDKLKKNILPAITEAELKEFNVEY</sequence>
<reference evidence="2" key="1">
    <citation type="submission" date="2022-03" db="EMBL/GenBank/DDBJ databases">
        <title>Description of Abyssus ytuae gen. nov., sp. nov., a novel member of the family Flavobacteriaceae isolated from the sediment of Mariana Trench.</title>
        <authorList>
            <person name="Zhang J."/>
            <person name="Xu X."/>
        </authorList>
    </citation>
    <scope>NUCLEOTIDE SEQUENCE</scope>
    <source>
        <strain evidence="2">MT3330</strain>
    </source>
</reference>
<keyword evidence="1" id="KW-0812">Transmembrane</keyword>
<evidence type="ECO:0000256" key="1">
    <source>
        <dbReference type="SAM" id="Phobius"/>
    </source>
</evidence>
<keyword evidence="1" id="KW-1133">Transmembrane helix</keyword>
<keyword evidence="1" id="KW-0472">Membrane</keyword>
<protein>
    <submittedName>
        <fullName evidence="2">DUF4907 domain-containing protein</fullName>
    </submittedName>
</protein>
<proteinExistence type="predicted"/>
<accession>A0A9E7D4C7</accession>
<dbReference type="KEGG" id="fbm:MQE35_05640"/>